<dbReference type="Gramene" id="PGSC0003DMT400016437">
    <property type="protein sequence ID" value="PGSC0003DMT400016437"/>
    <property type="gene ID" value="PGSC0003DMG400006423"/>
</dbReference>
<sequence>MKSTIQEFYYNLLRNLQVGDTTSIYRRLQKLATRNTSCDRGNLRKKAQHLTGSDFLQVTRFLALMILQ</sequence>
<dbReference type="EnsemblPlants" id="PGSC0003DMT400016437">
    <property type="protein sequence ID" value="PGSC0003DMT400016437"/>
    <property type="gene ID" value="PGSC0003DMG400006423"/>
</dbReference>
<keyword evidence="2" id="KW-1185">Reference proteome</keyword>
<dbReference type="AlphaFoldDB" id="M1A7N1"/>
<protein>
    <submittedName>
        <fullName evidence="1">Uncharacterized protein</fullName>
    </submittedName>
</protein>
<name>M1A7N1_SOLTU</name>
<reference evidence="2" key="1">
    <citation type="journal article" date="2011" name="Nature">
        <title>Genome sequence and analysis of the tuber crop potato.</title>
        <authorList>
            <consortium name="The Potato Genome Sequencing Consortium"/>
        </authorList>
    </citation>
    <scope>NUCLEOTIDE SEQUENCE [LARGE SCALE GENOMIC DNA]</scope>
    <source>
        <strain evidence="2">cv. DM1-3 516 R44</strain>
    </source>
</reference>
<organism evidence="1 2">
    <name type="scientific">Solanum tuberosum</name>
    <name type="common">Potato</name>
    <dbReference type="NCBI Taxonomy" id="4113"/>
    <lineage>
        <taxon>Eukaryota</taxon>
        <taxon>Viridiplantae</taxon>
        <taxon>Streptophyta</taxon>
        <taxon>Embryophyta</taxon>
        <taxon>Tracheophyta</taxon>
        <taxon>Spermatophyta</taxon>
        <taxon>Magnoliopsida</taxon>
        <taxon>eudicotyledons</taxon>
        <taxon>Gunneridae</taxon>
        <taxon>Pentapetalae</taxon>
        <taxon>asterids</taxon>
        <taxon>lamiids</taxon>
        <taxon>Solanales</taxon>
        <taxon>Solanaceae</taxon>
        <taxon>Solanoideae</taxon>
        <taxon>Solaneae</taxon>
        <taxon>Solanum</taxon>
    </lineage>
</organism>
<dbReference type="HOGENOM" id="CLU_2798950_0_0_1"/>
<dbReference type="PaxDb" id="4113-PGSC0003DMT400016437"/>
<evidence type="ECO:0000313" key="1">
    <source>
        <dbReference type="EnsemblPlants" id="PGSC0003DMT400016437"/>
    </source>
</evidence>
<reference evidence="1" key="2">
    <citation type="submission" date="2015-06" db="UniProtKB">
        <authorList>
            <consortium name="EnsemblPlants"/>
        </authorList>
    </citation>
    <scope>IDENTIFICATION</scope>
    <source>
        <strain evidence="1">DM1-3 516 R44</strain>
    </source>
</reference>
<accession>M1A7N1</accession>
<dbReference type="Proteomes" id="UP000011115">
    <property type="component" value="Unassembled WGS sequence"/>
</dbReference>
<proteinExistence type="predicted"/>
<evidence type="ECO:0000313" key="2">
    <source>
        <dbReference type="Proteomes" id="UP000011115"/>
    </source>
</evidence>
<dbReference type="InParanoid" id="M1A7N1"/>